<reference evidence="3" key="1">
    <citation type="submission" date="2021-04" db="EMBL/GenBank/DDBJ databases">
        <title>First draft genome resource for Brassicaceae pathogens Fusarium oxysporum f. sp. raphani and Fusarium oxysporum f. sp. rapae.</title>
        <authorList>
            <person name="Asai S."/>
        </authorList>
    </citation>
    <scope>NUCLEOTIDE SEQUENCE</scope>
    <source>
        <strain evidence="3">Tf1208</strain>
    </source>
</reference>
<name>A0A8J5NFM7_FUSOX</name>
<protein>
    <submittedName>
        <fullName evidence="3">Beauvericin cluster-specific repressor BEA4</fullName>
    </submittedName>
</protein>
<evidence type="ECO:0000256" key="1">
    <source>
        <dbReference type="ARBA" id="ARBA00004123"/>
    </source>
</evidence>
<dbReference type="Proteomes" id="UP000694050">
    <property type="component" value="Unassembled WGS sequence"/>
</dbReference>
<dbReference type="GO" id="GO:0000976">
    <property type="term" value="F:transcription cis-regulatory region binding"/>
    <property type="evidence" value="ECO:0007669"/>
    <property type="project" value="TreeGrafter"/>
</dbReference>
<accession>A0A8J5NFM7</accession>
<dbReference type="PANTHER" id="PTHR37534">
    <property type="entry name" value="TRANSCRIPTIONAL ACTIVATOR PROTEIN UGA3"/>
    <property type="match status" value="1"/>
</dbReference>
<dbReference type="PANTHER" id="PTHR37534:SF11">
    <property type="entry name" value="ZN(II)2CYS6 TRANSCRIPTION FACTOR (EUROFUNG)"/>
    <property type="match status" value="1"/>
</dbReference>
<gene>
    <name evidence="3" type="primary">BEA4-8</name>
    <name evidence="3" type="ORF">Forpe1208_v014584</name>
</gene>
<comment type="caution">
    <text evidence="3">The sequence shown here is derived from an EMBL/GenBank/DDBJ whole genome shotgun (WGS) entry which is preliminary data.</text>
</comment>
<organism evidence="3 4">
    <name type="scientific">Fusarium oxysporum f. sp. rapae</name>
    <dbReference type="NCBI Taxonomy" id="485398"/>
    <lineage>
        <taxon>Eukaryota</taxon>
        <taxon>Fungi</taxon>
        <taxon>Dikarya</taxon>
        <taxon>Ascomycota</taxon>
        <taxon>Pezizomycotina</taxon>
        <taxon>Sordariomycetes</taxon>
        <taxon>Hypocreomycetidae</taxon>
        <taxon>Hypocreales</taxon>
        <taxon>Nectriaceae</taxon>
        <taxon>Fusarium</taxon>
        <taxon>Fusarium oxysporum species complex</taxon>
    </lineage>
</organism>
<evidence type="ECO:0000313" key="4">
    <source>
        <dbReference type="Proteomes" id="UP000694050"/>
    </source>
</evidence>
<evidence type="ECO:0000313" key="3">
    <source>
        <dbReference type="EMBL" id="KAG7405489.1"/>
    </source>
</evidence>
<evidence type="ECO:0000256" key="2">
    <source>
        <dbReference type="ARBA" id="ARBA00023242"/>
    </source>
</evidence>
<dbReference type="InterPro" id="IPR021858">
    <property type="entry name" value="Fun_TF"/>
</dbReference>
<sequence>MKSMAASCLARDFTELHSVAITERSKAYDLLNSEAAEETSDGCLLAIMLLGQTKSWRDPIDLAIDDLQRFRRILRQRQQDPRNQSNLDFFNGCLQYWEMLLSYVTDRPGLDTGIGRDFRNASNSAPPSEPHPFSGISQRLMHVLFDLGKLIFRVCITPSQPRWATEDYAHECIAVLNSARCLENTLLNYVPKRSPVTDGLGGSSNRTNELCELDRVYRYVGLMHLYRVFPDLLNARYRPWRLEDLLHPQTAIKVPTEMERREWLTELALHVLTCLQRLPFESRTISAQPWLLVAAASELRLRQTDRGTPSDASLLRVTKGRKFITSRLFAYAHMLPLQKIGVIIRLVEVIWSEFDAGKLDTFWVDIAYRQQLGTIMG</sequence>
<dbReference type="EMBL" id="JAELUQ010000012">
    <property type="protein sequence ID" value="KAG7405489.1"/>
    <property type="molecule type" value="Genomic_DNA"/>
</dbReference>
<dbReference type="GO" id="GO:0045944">
    <property type="term" value="P:positive regulation of transcription by RNA polymerase II"/>
    <property type="evidence" value="ECO:0007669"/>
    <property type="project" value="TreeGrafter"/>
</dbReference>
<dbReference type="GO" id="GO:0003700">
    <property type="term" value="F:DNA-binding transcription factor activity"/>
    <property type="evidence" value="ECO:0007669"/>
    <property type="project" value="TreeGrafter"/>
</dbReference>
<comment type="subcellular location">
    <subcellularLocation>
        <location evidence="1">Nucleus</location>
    </subcellularLocation>
</comment>
<dbReference type="GO" id="GO:0005634">
    <property type="term" value="C:nucleus"/>
    <property type="evidence" value="ECO:0007669"/>
    <property type="project" value="UniProtKB-SubCell"/>
</dbReference>
<dbReference type="AlphaFoldDB" id="A0A8J5NFM7"/>
<keyword evidence="2" id="KW-0539">Nucleus</keyword>
<dbReference type="Pfam" id="PF11951">
    <property type="entry name" value="Fungal_trans_2"/>
    <property type="match status" value="1"/>
</dbReference>
<proteinExistence type="predicted"/>